<dbReference type="OrthoDB" id="308474at2759"/>
<feature type="region of interest" description="Disordered" evidence="1">
    <location>
        <begin position="69"/>
        <end position="108"/>
    </location>
</feature>
<feature type="transmembrane region" description="Helical" evidence="2">
    <location>
        <begin position="250"/>
        <end position="268"/>
    </location>
</feature>
<keyword evidence="2" id="KW-1133">Transmembrane helix</keyword>
<dbReference type="AlphaFoldDB" id="A0A8S1SWA5"/>
<feature type="region of interest" description="Disordered" evidence="1">
    <location>
        <begin position="133"/>
        <end position="162"/>
    </location>
</feature>
<organism evidence="3 4">
    <name type="scientific">Paramecium octaurelia</name>
    <dbReference type="NCBI Taxonomy" id="43137"/>
    <lineage>
        <taxon>Eukaryota</taxon>
        <taxon>Sar</taxon>
        <taxon>Alveolata</taxon>
        <taxon>Ciliophora</taxon>
        <taxon>Intramacronucleata</taxon>
        <taxon>Oligohymenophorea</taxon>
        <taxon>Peniculida</taxon>
        <taxon>Parameciidae</taxon>
        <taxon>Paramecium</taxon>
    </lineage>
</organism>
<reference evidence="3" key="1">
    <citation type="submission" date="2021-01" db="EMBL/GenBank/DDBJ databases">
        <authorList>
            <consortium name="Genoscope - CEA"/>
            <person name="William W."/>
        </authorList>
    </citation>
    <scope>NUCLEOTIDE SEQUENCE</scope>
</reference>
<evidence type="ECO:0008006" key="5">
    <source>
        <dbReference type="Google" id="ProtNLM"/>
    </source>
</evidence>
<keyword evidence="4" id="KW-1185">Reference proteome</keyword>
<dbReference type="EMBL" id="CAJJDP010000015">
    <property type="protein sequence ID" value="CAD8143497.1"/>
    <property type="molecule type" value="Genomic_DNA"/>
</dbReference>
<dbReference type="Proteomes" id="UP000683925">
    <property type="component" value="Unassembled WGS sequence"/>
</dbReference>
<keyword evidence="2" id="KW-0472">Membrane</keyword>
<evidence type="ECO:0000256" key="2">
    <source>
        <dbReference type="SAM" id="Phobius"/>
    </source>
</evidence>
<feature type="compositionally biased region" description="Low complexity" evidence="1">
    <location>
        <begin position="135"/>
        <end position="150"/>
    </location>
</feature>
<comment type="caution">
    <text evidence="3">The sequence shown here is derived from an EMBL/GenBank/DDBJ whole genome shotgun (WGS) entry which is preliminary data.</text>
</comment>
<feature type="transmembrane region" description="Helical" evidence="2">
    <location>
        <begin position="320"/>
        <end position="338"/>
    </location>
</feature>
<feature type="compositionally biased region" description="Polar residues" evidence="1">
    <location>
        <begin position="151"/>
        <end position="162"/>
    </location>
</feature>
<proteinExistence type="predicted"/>
<dbReference type="OMA" id="CRILNWK"/>
<feature type="transmembrane region" description="Helical" evidence="2">
    <location>
        <begin position="350"/>
        <end position="370"/>
    </location>
</feature>
<feature type="transmembrane region" description="Helical" evidence="2">
    <location>
        <begin position="6"/>
        <end position="27"/>
    </location>
</feature>
<keyword evidence="2" id="KW-0812">Transmembrane</keyword>
<name>A0A8S1SWA5_PAROT</name>
<protein>
    <recommendedName>
        <fullName evidence="5">Transmembrane protein</fullName>
    </recommendedName>
</protein>
<evidence type="ECO:0000256" key="1">
    <source>
        <dbReference type="SAM" id="MobiDB-lite"/>
    </source>
</evidence>
<evidence type="ECO:0000313" key="4">
    <source>
        <dbReference type="Proteomes" id="UP000683925"/>
    </source>
</evidence>
<accession>A0A8S1SWA5</accession>
<feature type="transmembrane region" description="Helical" evidence="2">
    <location>
        <begin position="288"/>
        <end position="311"/>
    </location>
</feature>
<evidence type="ECO:0000313" key="3">
    <source>
        <dbReference type="EMBL" id="CAD8143497.1"/>
    </source>
</evidence>
<gene>
    <name evidence="3" type="ORF">POCTA_138.1.T0150067</name>
</gene>
<sequence>MIFDITGLDIAIGQISLNILVSLSYLIRSKQNQKNLQTSKKIILKKNTKKQTEEVFQSKLTIQNQTSSIKKNVSALRSQKPNELDQNNSKKNQADNYPQSSGLLLSPSNKILENDKLMSDTNRQTHRSSLVPILQTQKQQTSSKSSSCTQNLTPNVKPSPDQNKSIINQLKENPSFAGSKLVQCQQCKADNSVEQSDDIITIERKRNMSIPSELKEDENQEKIMEKKQQEEQRLKIQQYKETEYTQYIQLQNHFLLFSCMFFVQSIIHKINSNLSLYEEINLNNALEIYLLQACIGGFYYNVFQALIIIFLEKVLKCHSLITRLLFSAYNISAPFYLYSTMQEQNKLINLEFMLMIGCIYFIQFFFFIFCRILNWKNYPLTLFLTI</sequence>